<feature type="coiled-coil region" evidence="1">
    <location>
        <begin position="632"/>
        <end position="669"/>
    </location>
</feature>
<feature type="compositionally biased region" description="Polar residues" evidence="2">
    <location>
        <begin position="1"/>
        <end position="14"/>
    </location>
</feature>
<gene>
    <name evidence="3" type="ORF">HINF_LOCUS35051</name>
    <name evidence="4" type="ORF">HINF_LOCUS38239</name>
</gene>
<protein>
    <submittedName>
        <fullName evidence="3">DgyrCDS10690</fullName>
    </submittedName>
</protein>
<dbReference type="AlphaFoldDB" id="A0AA86PYW1"/>
<dbReference type="EMBL" id="CAXDID020000145">
    <property type="protein sequence ID" value="CAL6040244.1"/>
    <property type="molecule type" value="Genomic_DNA"/>
</dbReference>
<keyword evidence="1" id="KW-0175">Coiled coil</keyword>
<feature type="compositionally biased region" description="Polar residues" evidence="2">
    <location>
        <begin position="420"/>
        <end position="435"/>
    </location>
</feature>
<dbReference type="EMBL" id="CATOUU010000776">
    <property type="protein sequence ID" value="CAI9947406.1"/>
    <property type="molecule type" value="Genomic_DNA"/>
</dbReference>
<feature type="compositionally biased region" description="Polar residues" evidence="2">
    <location>
        <begin position="161"/>
        <end position="176"/>
    </location>
</feature>
<name>A0AA86PYW1_9EUKA</name>
<feature type="compositionally biased region" description="Basic and acidic residues" evidence="2">
    <location>
        <begin position="113"/>
        <end position="134"/>
    </location>
</feature>
<feature type="region of interest" description="Disordered" evidence="2">
    <location>
        <begin position="113"/>
        <end position="200"/>
    </location>
</feature>
<feature type="region of interest" description="Disordered" evidence="2">
    <location>
        <begin position="1"/>
        <end position="78"/>
    </location>
</feature>
<feature type="compositionally biased region" description="Basic and acidic residues" evidence="2">
    <location>
        <begin position="237"/>
        <end position="255"/>
    </location>
</feature>
<feature type="region of interest" description="Disordered" evidence="2">
    <location>
        <begin position="370"/>
        <end position="472"/>
    </location>
</feature>
<sequence>MVQTSSGLQSSAKEVQNPGAQDPFQTFKLQIPMLRSQVSNADTAQKQERPLEQDAVQPLPEEKQQPSAKPSLVLTFEKPRYQEQSAITETFEEENREEAQDGTVDIDFLGEEPAHHLDPEKPEEHVHPTAEEVAKVATTQPEPKNEDAREPATAFKLQIPTLRTQSTDTTHNGTQPEETRAVEQSAPPRPEAKEQKAAKPCLVLNFEKPRYQEQSVLTDVLEDENRDEVQEGIVDLDFGHEDKQETKEAPDAEEVHVQPMVQASSGLQSSAKEVQNPGAQDPFQTFKLQIPMLRSQVSNADTAQKQERPLEQDAVQPLPEEKQQPSAKPSLVLTFEKPRYQEQSAITETFEEENREEAQDGTVDIDFLGEEPAHHLDPEKPEEHVHPTAEEVAKVATTQPESKNEDAREPATAFKLQIPTLRTQSTDTTHNGTQPEETRAVEQSAPPRPEAKEQKTCSAHSDMQPEDQKMRNSETKNTLTGLEGKEQLSLIINSNFSLDDQKIDTKIDGLEDNQLIKNNPEVKEQLVLNNEKMDTVEQIEVNNKLIKHNSKSNLISQSVLSPSYKQTDTDVLLKHKQNQLINNLDAKELLILSSDEYMNTMEQIEQNLIINNSKPNLIFQSVLNQQIETNIQQNIHKEKQQLTKNLEEKERLVLSSDEKEEQILNLKEQKLIKNNSIQSINEQIQNKQTVLLKKTKTDFSLSEFQNENHLIMNAKQQLLQNAPLHAKSKSKLEPLQIRKQTVKNEEFFSEITVLKQIAKPVVQNMFTTPIVQRKKIQQDSLFLSQNIDLNSQIKQHTSQLQNSQSNIQTNNQSQNNQTVNQMQIHENIKQEIKELVSSQLETSDQTQVIRSYQSHTENLNEKQENILLAHEVFTEQSSISIAQQPNNVEQSDQSEESSDDQYFITQLKQILSSRAHKLKENTLKFKTLETRINKHIEIQQLNEMFKIQLQAVKRALQ</sequence>
<dbReference type="Proteomes" id="UP001642409">
    <property type="component" value="Unassembled WGS sequence"/>
</dbReference>
<accession>A0AA86PYW1</accession>
<feature type="region of interest" description="Disordered" evidence="2">
    <location>
        <begin position="294"/>
        <end position="337"/>
    </location>
</feature>
<evidence type="ECO:0000313" key="3">
    <source>
        <dbReference type="EMBL" id="CAI9947406.1"/>
    </source>
</evidence>
<proteinExistence type="predicted"/>
<comment type="caution">
    <text evidence="3">The sequence shown here is derived from an EMBL/GenBank/DDBJ whole genome shotgun (WGS) entry which is preliminary data.</text>
</comment>
<reference evidence="4 5" key="2">
    <citation type="submission" date="2024-07" db="EMBL/GenBank/DDBJ databases">
        <authorList>
            <person name="Akdeniz Z."/>
        </authorList>
    </citation>
    <scope>NUCLEOTIDE SEQUENCE [LARGE SCALE GENOMIC DNA]</scope>
</reference>
<evidence type="ECO:0000256" key="2">
    <source>
        <dbReference type="SAM" id="MobiDB-lite"/>
    </source>
</evidence>
<evidence type="ECO:0000313" key="5">
    <source>
        <dbReference type="Proteomes" id="UP001642409"/>
    </source>
</evidence>
<evidence type="ECO:0000313" key="4">
    <source>
        <dbReference type="EMBL" id="CAL6040244.1"/>
    </source>
</evidence>
<evidence type="ECO:0000256" key="1">
    <source>
        <dbReference type="SAM" id="Coils"/>
    </source>
</evidence>
<feature type="compositionally biased region" description="Basic and acidic residues" evidence="2">
    <location>
        <begin position="371"/>
        <end position="393"/>
    </location>
</feature>
<organism evidence="3">
    <name type="scientific">Hexamita inflata</name>
    <dbReference type="NCBI Taxonomy" id="28002"/>
    <lineage>
        <taxon>Eukaryota</taxon>
        <taxon>Metamonada</taxon>
        <taxon>Diplomonadida</taxon>
        <taxon>Hexamitidae</taxon>
        <taxon>Hexamitinae</taxon>
        <taxon>Hexamita</taxon>
    </lineage>
</organism>
<feature type="region of interest" description="Disordered" evidence="2">
    <location>
        <begin position="235"/>
        <end position="255"/>
    </location>
</feature>
<keyword evidence="5" id="KW-1185">Reference proteome</keyword>
<reference evidence="3" key="1">
    <citation type="submission" date="2023-06" db="EMBL/GenBank/DDBJ databases">
        <authorList>
            <person name="Kurt Z."/>
        </authorList>
    </citation>
    <scope>NUCLEOTIDE SEQUENCE</scope>
</reference>